<dbReference type="EMBL" id="AMCI01001372">
    <property type="protein sequence ID" value="EJX05760.1"/>
    <property type="molecule type" value="Genomic_DNA"/>
</dbReference>
<comment type="caution">
    <text evidence="1">The sequence shown here is derived from an EMBL/GenBank/DDBJ whole genome shotgun (WGS) entry which is preliminary data.</text>
</comment>
<sequence>MILNRHRTERLQVSIKQVILLHLTTAINNATVFVR</sequence>
<accession>J9GY73</accession>
<organism evidence="1">
    <name type="scientific">gut metagenome</name>
    <dbReference type="NCBI Taxonomy" id="749906"/>
    <lineage>
        <taxon>unclassified sequences</taxon>
        <taxon>metagenomes</taxon>
        <taxon>organismal metagenomes</taxon>
    </lineage>
</organism>
<proteinExistence type="predicted"/>
<gene>
    <name evidence="1" type="ORF">EVA_06155</name>
</gene>
<name>J9GY73_9ZZZZ</name>
<evidence type="ECO:0000313" key="1">
    <source>
        <dbReference type="EMBL" id="EJX05760.1"/>
    </source>
</evidence>
<dbReference type="AlphaFoldDB" id="J9GY73"/>
<protein>
    <submittedName>
        <fullName evidence="1">Uncharacterized protein</fullName>
    </submittedName>
</protein>
<reference evidence="1" key="1">
    <citation type="journal article" date="2012" name="PLoS ONE">
        <title>Gene sets for utilization of primary and secondary nutrition supplies in the distal gut of endangered iberian lynx.</title>
        <authorList>
            <person name="Alcaide M."/>
            <person name="Messina E."/>
            <person name="Richter M."/>
            <person name="Bargiela R."/>
            <person name="Peplies J."/>
            <person name="Huws S.A."/>
            <person name="Newbold C.J."/>
            <person name="Golyshin P.N."/>
            <person name="Simon M.A."/>
            <person name="Lopez G."/>
            <person name="Yakimov M.M."/>
            <person name="Ferrer M."/>
        </authorList>
    </citation>
    <scope>NUCLEOTIDE SEQUENCE</scope>
</reference>